<evidence type="ECO:0000256" key="3">
    <source>
        <dbReference type="ARBA" id="ARBA00022896"/>
    </source>
</evidence>
<name>A0A5E4NQ21_9HEMI</name>
<sequence length="498" mass="58403">MYNLIKTILTVFCFIKLNSCHDNDWHYSMSSVHDLIDLQAEYLAQTETYLQNEYKRLDEIRRFIEQREKQNAEELAVSYTESSINAFKTILRIKTDWELLKNDMAKSTPIEFNRGSVTKENINSALRALRRLQIVYELEVHEIANGNVSNYTFEKLDVNDCHTLAVLCYDNAEFHCAYHWFDQVNKIHKEGNSELKFDYEEFLTKYIWSSYLVGDIEKANTVINDYMQTNYLNEILTNVRYIVYNGNRVFKRNTANDTDKKFYSHSFKKLNTNGEVRSYTDTCQNWNYHLRYTCRHYYGGNRKKSLLIGPLREENVALVPNIKLYHNVLNDDEINKIKQLAKPELKKLPIDTNEDISLRKVAEFDRYSDEVFQIIHRRLALISCKSKTKVLNKFVVTNYGIHGHYLPHSEYIDNDHKINSYPNREAIVIIHLDDVPEGGFTVLPDVNVRVPSIKGSALVIYNTRNLCTPFGMLYENAQYGSCPIFYGDKWTLTAWFGS</sequence>
<feature type="chain" id="PRO_5022739899" evidence="7">
    <location>
        <begin position="21"/>
        <end position="498"/>
    </location>
</feature>
<keyword evidence="3" id="KW-0847">Vitamin C</keyword>
<evidence type="ECO:0000256" key="5">
    <source>
        <dbReference type="ARBA" id="ARBA00023002"/>
    </source>
</evidence>
<evidence type="ECO:0000256" key="4">
    <source>
        <dbReference type="ARBA" id="ARBA00022964"/>
    </source>
</evidence>
<feature type="signal peptide" evidence="7">
    <location>
        <begin position="1"/>
        <end position="20"/>
    </location>
</feature>
<evidence type="ECO:0000313" key="9">
    <source>
        <dbReference type="EMBL" id="VVC45380.1"/>
    </source>
</evidence>
<evidence type="ECO:0000256" key="7">
    <source>
        <dbReference type="SAM" id="SignalP"/>
    </source>
</evidence>
<evidence type="ECO:0000256" key="6">
    <source>
        <dbReference type="ARBA" id="ARBA00023004"/>
    </source>
</evidence>
<dbReference type="GO" id="GO:0004656">
    <property type="term" value="F:procollagen-proline 4-dioxygenase activity"/>
    <property type="evidence" value="ECO:0007669"/>
    <property type="project" value="InterPro"/>
</dbReference>
<dbReference type="PANTHER" id="PTHR10869:SF244">
    <property type="entry name" value="PROLYL 4-HYDROXYLASE SUBUNIT ALPHA-2"/>
    <property type="match status" value="1"/>
</dbReference>
<keyword evidence="5" id="KW-0560">Oxidoreductase</keyword>
<dbReference type="PANTHER" id="PTHR10869">
    <property type="entry name" value="PROLYL 4-HYDROXYLASE ALPHA SUBUNIT"/>
    <property type="match status" value="1"/>
</dbReference>
<keyword evidence="10" id="KW-1185">Reference proteome</keyword>
<accession>A0A5E4NQ21</accession>
<dbReference type="GO" id="GO:0005783">
    <property type="term" value="C:endoplasmic reticulum"/>
    <property type="evidence" value="ECO:0007669"/>
    <property type="project" value="InterPro"/>
</dbReference>
<gene>
    <name evidence="9" type="ORF">CINCED_3A009176</name>
</gene>
<dbReference type="Gene3D" id="1.25.40.10">
    <property type="entry name" value="Tetratricopeptide repeat domain"/>
    <property type="match status" value="1"/>
</dbReference>
<dbReference type="Gene3D" id="6.10.140.1460">
    <property type="match status" value="1"/>
</dbReference>
<feature type="domain" description="Prolyl 4-hydroxylase alpha subunit" evidence="8">
    <location>
        <begin position="320"/>
        <end position="497"/>
    </location>
</feature>
<keyword evidence="7" id="KW-0732">Signal</keyword>
<dbReference type="InterPro" id="IPR013547">
    <property type="entry name" value="P4H_N"/>
</dbReference>
<reference evidence="9 10" key="1">
    <citation type="submission" date="2019-08" db="EMBL/GenBank/DDBJ databases">
        <authorList>
            <person name="Alioto T."/>
            <person name="Alioto T."/>
            <person name="Gomez Garrido J."/>
        </authorList>
    </citation>
    <scope>NUCLEOTIDE SEQUENCE [LARGE SCALE GENOMIC DNA]</scope>
</reference>
<protein>
    <submittedName>
        <fullName evidence="9">Prolyl 4-hydroxylase, alpha subunit,Prolyl 4-hydroxylase alpha-subunit, N-terminal</fullName>
    </submittedName>
</protein>
<dbReference type="Proteomes" id="UP000325440">
    <property type="component" value="Unassembled WGS sequence"/>
</dbReference>
<evidence type="ECO:0000259" key="8">
    <source>
        <dbReference type="SMART" id="SM00702"/>
    </source>
</evidence>
<dbReference type="AlphaFoldDB" id="A0A5E4NQ21"/>
<comment type="cofactor">
    <cofactor evidence="1">
        <name>L-ascorbate</name>
        <dbReference type="ChEBI" id="CHEBI:38290"/>
    </cofactor>
</comment>
<dbReference type="Gene3D" id="2.60.120.620">
    <property type="entry name" value="q2cbj1_9rhob like domain"/>
    <property type="match status" value="1"/>
</dbReference>
<dbReference type="GO" id="GO:0005506">
    <property type="term" value="F:iron ion binding"/>
    <property type="evidence" value="ECO:0007669"/>
    <property type="project" value="InterPro"/>
</dbReference>
<evidence type="ECO:0000256" key="1">
    <source>
        <dbReference type="ARBA" id="ARBA00001961"/>
    </source>
</evidence>
<keyword evidence="4" id="KW-0223">Dioxygenase</keyword>
<keyword evidence="6" id="KW-0408">Iron</keyword>
<evidence type="ECO:0000313" key="10">
    <source>
        <dbReference type="Proteomes" id="UP000325440"/>
    </source>
</evidence>
<dbReference type="InterPro" id="IPR011990">
    <property type="entry name" value="TPR-like_helical_dom_sf"/>
</dbReference>
<dbReference type="OrthoDB" id="420380at2759"/>
<dbReference type="InterPro" id="IPR045054">
    <property type="entry name" value="P4HA-like"/>
</dbReference>
<dbReference type="InterPro" id="IPR006620">
    <property type="entry name" value="Pro_4_hyd_alph"/>
</dbReference>
<dbReference type="Pfam" id="PF08336">
    <property type="entry name" value="P4Ha_N"/>
    <property type="match status" value="1"/>
</dbReference>
<dbReference type="GO" id="GO:0031418">
    <property type="term" value="F:L-ascorbic acid binding"/>
    <property type="evidence" value="ECO:0007669"/>
    <property type="project" value="UniProtKB-KW"/>
</dbReference>
<keyword evidence="2" id="KW-0479">Metal-binding</keyword>
<evidence type="ECO:0000256" key="2">
    <source>
        <dbReference type="ARBA" id="ARBA00022723"/>
    </source>
</evidence>
<organism evidence="9 10">
    <name type="scientific">Cinara cedri</name>
    <dbReference type="NCBI Taxonomy" id="506608"/>
    <lineage>
        <taxon>Eukaryota</taxon>
        <taxon>Metazoa</taxon>
        <taxon>Ecdysozoa</taxon>
        <taxon>Arthropoda</taxon>
        <taxon>Hexapoda</taxon>
        <taxon>Insecta</taxon>
        <taxon>Pterygota</taxon>
        <taxon>Neoptera</taxon>
        <taxon>Paraneoptera</taxon>
        <taxon>Hemiptera</taxon>
        <taxon>Sternorrhyncha</taxon>
        <taxon>Aphidomorpha</taxon>
        <taxon>Aphidoidea</taxon>
        <taxon>Aphididae</taxon>
        <taxon>Lachninae</taxon>
        <taxon>Cinara</taxon>
    </lineage>
</organism>
<proteinExistence type="predicted"/>
<dbReference type="EMBL" id="CABPRJ010002401">
    <property type="protein sequence ID" value="VVC45380.1"/>
    <property type="molecule type" value="Genomic_DNA"/>
</dbReference>
<dbReference type="SMART" id="SM00702">
    <property type="entry name" value="P4Hc"/>
    <property type="match status" value="1"/>
</dbReference>